<protein>
    <submittedName>
        <fullName evidence="1">Uncharacterized protein</fullName>
    </submittedName>
</protein>
<dbReference type="EMBL" id="ML737138">
    <property type="protein sequence ID" value="KAE8341910.1"/>
    <property type="molecule type" value="Genomic_DNA"/>
</dbReference>
<sequence length="147" mass="16636">MFGRVDSWVPRLSFGFYAKSVEQRFEVLKSAEDLTAAYEEAFQKNDELRTIVEQGISKMMDAQKEAEAKIDLLTSSNGSLVSGIYKISSLAKDMKVKRQLLTIKLAKIRFTEKKFDLTILLDASSALVSLGRDPKSIFIRSKQYSKI</sequence>
<proteinExistence type="predicted"/>
<name>A0A5N6YE77_9EURO</name>
<dbReference type="Proteomes" id="UP000325558">
    <property type="component" value="Unassembled WGS sequence"/>
</dbReference>
<reference evidence="1" key="1">
    <citation type="submission" date="2019-04" db="EMBL/GenBank/DDBJ databases">
        <title>Friends and foes A comparative genomics study of 23 Aspergillus species from section Flavi.</title>
        <authorList>
            <consortium name="DOE Joint Genome Institute"/>
            <person name="Kjaerbolling I."/>
            <person name="Vesth T."/>
            <person name="Frisvad J.C."/>
            <person name="Nybo J.L."/>
            <person name="Theobald S."/>
            <person name="Kildgaard S."/>
            <person name="Isbrandt T."/>
            <person name="Kuo A."/>
            <person name="Sato A."/>
            <person name="Lyhne E.K."/>
            <person name="Kogle M.E."/>
            <person name="Wiebenga A."/>
            <person name="Kun R.S."/>
            <person name="Lubbers R.J."/>
            <person name="Makela M.R."/>
            <person name="Barry K."/>
            <person name="Chovatia M."/>
            <person name="Clum A."/>
            <person name="Daum C."/>
            <person name="Haridas S."/>
            <person name="He G."/>
            <person name="LaButti K."/>
            <person name="Lipzen A."/>
            <person name="Mondo S."/>
            <person name="Riley R."/>
            <person name="Salamov A."/>
            <person name="Simmons B.A."/>
            <person name="Magnuson J.K."/>
            <person name="Henrissat B."/>
            <person name="Mortensen U.H."/>
            <person name="Larsen T.O."/>
            <person name="Devries R.P."/>
            <person name="Grigoriev I.V."/>
            <person name="Machida M."/>
            <person name="Baker S.E."/>
            <person name="Andersen M.R."/>
        </authorList>
    </citation>
    <scope>NUCLEOTIDE SEQUENCE</scope>
    <source>
        <strain evidence="1">CBS 117612</strain>
    </source>
</reference>
<organism evidence="1">
    <name type="scientific">Aspergillus arachidicola</name>
    <dbReference type="NCBI Taxonomy" id="656916"/>
    <lineage>
        <taxon>Eukaryota</taxon>
        <taxon>Fungi</taxon>
        <taxon>Dikarya</taxon>
        <taxon>Ascomycota</taxon>
        <taxon>Pezizomycotina</taxon>
        <taxon>Eurotiomycetes</taxon>
        <taxon>Eurotiomycetidae</taxon>
        <taxon>Eurotiales</taxon>
        <taxon>Aspergillaceae</taxon>
        <taxon>Aspergillus</taxon>
        <taxon>Aspergillus subgen. Circumdati</taxon>
    </lineage>
</organism>
<evidence type="ECO:0000313" key="1">
    <source>
        <dbReference type="EMBL" id="KAE8341910.1"/>
    </source>
</evidence>
<dbReference type="AlphaFoldDB" id="A0A5N6YE77"/>
<dbReference type="OrthoDB" id="10016792at2759"/>
<gene>
    <name evidence="1" type="ORF">BDV24DRAFT_163135</name>
</gene>
<accession>A0A5N6YE77</accession>